<dbReference type="AlphaFoldDB" id="A0A511CVU0"/>
<evidence type="ECO:0000313" key="1">
    <source>
        <dbReference type="EMBL" id="GEL16695.1"/>
    </source>
</evidence>
<gene>
    <name evidence="1" type="ORF">PA7_05320</name>
</gene>
<comment type="caution">
    <text evidence="1">The sequence shown here is derived from an EMBL/GenBank/DDBJ whole genome shotgun (WGS) entry which is preliminary data.</text>
</comment>
<dbReference type="EMBL" id="BJVI01000003">
    <property type="protein sequence ID" value="GEL16695.1"/>
    <property type="molecule type" value="Genomic_DNA"/>
</dbReference>
<accession>A0A511CVU0</accession>
<protein>
    <submittedName>
        <fullName evidence="1">Uncharacterized protein</fullName>
    </submittedName>
</protein>
<sequence length="96" mass="10117">MISRPLAPCLGPLVHGEAFDRGLVISVGVRGQAVALGGLDGVSEDLGDGDDVLTVADQVRAGGVRFPQLRSLLGHIRPNFPEYYGDPRRSEPRGPG</sequence>
<name>A0A511CVU0_9PSEU</name>
<organism evidence="1 2">
    <name type="scientific">Pseudonocardia asaccharolytica DSM 44247 = NBRC 16224</name>
    <dbReference type="NCBI Taxonomy" id="1123024"/>
    <lineage>
        <taxon>Bacteria</taxon>
        <taxon>Bacillati</taxon>
        <taxon>Actinomycetota</taxon>
        <taxon>Actinomycetes</taxon>
        <taxon>Pseudonocardiales</taxon>
        <taxon>Pseudonocardiaceae</taxon>
        <taxon>Pseudonocardia</taxon>
    </lineage>
</organism>
<proteinExistence type="predicted"/>
<evidence type="ECO:0000313" key="2">
    <source>
        <dbReference type="Proteomes" id="UP000321328"/>
    </source>
</evidence>
<reference evidence="1 2" key="1">
    <citation type="submission" date="2019-07" db="EMBL/GenBank/DDBJ databases">
        <title>Whole genome shotgun sequence of Pseudonocardia asaccharolytica NBRC 16224.</title>
        <authorList>
            <person name="Hosoyama A."/>
            <person name="Uohara A."/>
            <person name="Ohji S."/>
            <person name="Ichikawa N."/>
        </authorList>
    </citation>
    <scope>NUCLEOTIDE SEQUENCE [LARGE SCALE GENOMIC DNA]</scope>
    <source>
        <strain evidence="1 2">NBRC 16224</strain>
    </source>
</reference>
<dbReference type="Proteomes" id="UP000321328">
    <property type="component" value="Unassembled WGS sequence"/>
</dbReference>
<keyword evidence="2" id="KW-1185">Reference proteome</keyword>